<dbReference type="PANTHER" id="PTHR36833">
    <property type="entry name" value="SLR0610 PROTEIN-RELATED"/>
    <property type="match status" value="1"/>
</dbReference>
<dbReference type="EMBL" id="AEDD01000002">
    <property type="protein sequence ID" value="EFM12347.1"/>
    <property type="molecule type" value="Genomic_DNA"/>
</dbReference>
<feature type="transmembrane region" description="Helical" evidence="1">
    <location>
        <begin position="124"/>
        <end position="143"/>
    </location>
</feature>
<feature type="transmembrane region" description="Helical" evidence="1">
    <location>
        <begin position="149"/>
        <end position="174"/>
    </location>
</feature>
<dbReference type="Pfam" id="PF06182">
    <property type="entry name" value="ABC2_membrane_6"/>
    <property type="match status" value="1"/>
</dbReference>
<sequence length="270" mass="30924">MQTVMKECRRYGLIYWLFIKNSVMTMLEYRANFMFGILVELGFLCIKLSYVYVIYRIGVDINGVSPDQIMLFTGVYTIMAGLYSTFFYTNFIHLPEHVRTGTLDVMMTRPISLQFMSTMRTIDVAYSIPNVVGGILMIIYGWQRSNIPVTAWTMVAFIGFILLGVILTYAIFLIPQLISFWTVKTGGVNELSNAMFDFNQMPMAIYNKYIQRAGMFVIPIFLITNLSPLIVLKQASTTQFVWGLLAPFVFLGVTRLIWKFAVRNYTSASS</sequence>
<evidence type="ECO:0000313" key="2">
    <source>
        <dbReference type="EMBL" id="EFM12347.1"/>
    </source>
</evidence>
<dbReference type="eggNOG" id="COG3694">
    <property type="taxonomic scope" value="Bacteria"/>
</dbReference>
<dbReference type="InterPro" id="IPR010390">
    <property type="entry name" value="ABC-2_transporter-like"/>
</dbReference>
<feature type="transmembrane region" description="Helical" evidence="1">
    <location>
        <begin position="33"/>
        <end position="57"/>
    </location>
</feature>
<feature type="transmembrane region" description="Helical" evidence="1">
    <location>
        <begin position="69"/>
        <end position="89"/>
    </location>
</feature>
<proteinExistence type="predicted"/>
<evidence type="ECO:0000256" key="1">
    <source>
        <dbReference type="SAM" id="Phobius"/>
    </source>
</evidence>
<evidence type="ECO:0008006" key="4">
    <source>
        <dbReference type="Google" id="ProtNLM"/>
    </source>
</evidence>
<feature type="transmembrane region" description="Helical" evidence="1">
    <location>
        <begin position="213"/>
        <end position="233"/>
    </location>
</feature>
<feature type="transmembrane region" description="Helical" evidence="1">
    <location>
        <begin position="239"/>
        <end position="258"/>
    </location>
</feature>
<dbReference type="AlphaFoldDB" id="E0I5V5"/>
<dbReference type="Proteomes" id="UP000005387">
    <property type="component" value="Unassembled WGS sequence"/>
</dbReference>
<keyword evidence="1" id="KW-0812">Transmembrane</keyword>
<keyword evidence="1" id="KW-1133">Transmembrane helix</keyword>
<dbReference type="PANTHER" id="PTHR36833:SF1">
    <property type="entry name" value="INTEGRAL MEMBRANE TRANSPORT PROTEIN"/>
    <property type="match status" value="1"/>
</dbReference>
<organism evidence="2 3">
    <name type="scientific">Paenibacillus curdlanolyticus YK9</name>
    <dbReference type="NCBI Taxonomy" id="717606"/>
    <lineage>
        <taxon>Bacteria</taxon>
        <taxon>Bacillati</taxon>
        <taxon>Bacillota</taxon>
        <taxon>Bacilli</taxon>
        <taxon>Bacillales</taxon>
        <taxon>Paenibacillaceae</taxon>
        <taxon>Paenibacillus</taxon>
    </lineage>
</organism>
<dbReference type="RefSeq" id="WP_006037042.1">
    <property type="nucleotide sequence ID" value="NZ_AEDD01000002.1"/>
</dbReference>
<keyword evidence="1" id="KW-0472">Membrane</keyword>
<dbReference type="OrthoDB" id="3818833at2"/>
<accession>E0I5V5</accession>
<dbReference type="STRING" id="717606.PaecuDRAFT_1027"/>
<protein>
    <recommendedName>
        <fullName evidence="4">ABC transporter permease protein</fullName>
    </recommendedName>
</protein>
<evidence type="ECO:0000313" key="3">
    <source>
        <dbReference type="Proteomes" id="UP000005387"/>
    </source>
</evidence>
<reference evidence="2 3" key="1">
    <citation type="submission" date="2010-07" db="EMBL/GenBank/DDBJ databases">
        <title>The draft genome of Paenibacillus curdlanolyticus YK9.</title>
        <authorList>
            <consortium name="US DOE Joint Genome Institute (JGI-PGF)"/>
            <person name="Lucas S."/>
            <person name="Copeland A."/>
            <person name="Lapidus A."/>
            <person name="Cheng J.-F."/>
            <person name="Bruce D."/>
            <person name="Goodwin L."/>
            <person name="Pitluck S."/>
            <person name="Land M.L."/>
            <person name="Hauser L."/>
            <person name="Chang Y.-J."/>
            <person name="Jeffries C."/>
            <person name="Anderson I.J."/>
            <person name="Johnson E."/>
            <person name="Loganathan U."/>
            <person name="Mulhopadhyay B."/>
            <person name="Kyrpides N."/>
            <person name="Woyke T.J."/>
        </authorList>
    </citation>
    <scope>NUCLEOTIDE SEQUENCE [LARGE SCALE GENOMIC DNA]</scope>
    <source>
        <strain evidence="2 3">YK9</strain>
    </source>
</reference>
<name>E0I5V5_9BACL</name>
<keyword evidence="3" id="KW-1185">Reference proteome</keyword>
<gene>
    <name evidence="2" type="ORF">PaecuDRAFT_1027</name>
</gene>